<evidence type="ECO:0000313" key="8">
    <source>
        <dbReference type="EMBL" id="NRT19843.1"/>
    </source>
</evidence>
<proteinExistence type="predicted"/>
<protein>
    <submittedName>
        <fullName evidence="8">Catalase (Peroxidase I)</fullName>
    </submittedName>
</protein>
<dbReference type="EMBL" id="JABSNP010000012">
    <property type="protein sequence ID" value="NRT19843.1"/>
    <property type="molecule type" value="Genomic_DNA"/>
</dbReference>
<dbReference type="Pfam" id="PF00141">
    <property type="entry name" value="peroxidase"/>
    <property type="match status" value="1"/>
</dbReference>
<dbReference type="PANTHER" id="PTHR30555">
    <property type="entry name" value="HYDROPEROXIDASE I, BIFUNCTIONAL CATALASE-PEROXIDASE"/>
    <property type="match status" value="1"/>
</dbReference>
<keyword evidence="3" id="KW-0349">Heme</keyword>
<keyword evidence="4" id="KW-0479">Metal-binding</keyword>
<accession>A0ABX2FRM7</accession>
<evidence type="ECO:0000256" key="3">
    <source>
        <dbReference type="ARBA" id="ARBA00022617"/>
    </source>
</evidence>
<dbReference type="PANTHER" id="PTHR30555:SF0">
    <property type="entry name" value="CATALASE-PEROXIDASE"/>
    <property type="match status" value="1"/>
</dbReference>
<dbReference type="RefSeq" id="WP_217425769.1">
    <property type="nucleotide sequence ID" value="NZ_JABSNP010000012.1"/>
</dbReference>
<feature type="domain" description="Plant heme peroxidase family profile" evidence="7">
    <location>
        <begin position="43"/>
        <end position="154"/>
    </location>
</feature>
<keyword evidence="9" id="KW-1185">Reference proteome</keyword>
<name>A0ABX2FRM7_9BACT</name>
<keyword evidence="6" id="KW-0408">Iron</keyword>
<keyword evidence="2" id="KW-0575">Peroxidase</keyword>
<comment type="cofactor">
    <cofactor evidence="1">
        <name>heme b</name>
        <dbReference type="ChEBI" id="CHEBI:60344"/>
    </cofactor>
</comment>
<evidence type="ECO:0000256" key="5">
    <source>
        <dbReference type="ARBA" id="ARBA00023002"/>
    </source>
</evidence>
<organism evidence="8 9">
    <name type="scientific">Hymenobacter caeli</name>
    <dbReference type="NCBI Taxonomy" id="2735894"/>
    <lineage>
        <taxon>Bacteria</taxon>
        <taxon>Pseudomonadati</taxon>
        <taxon>Bacteroidota</taxon>
        <taxon>Cytophagia</taxon>
        <taxon>Cytophagales</taxon>
        <taxon>Hymenobacteraceae</taxon>
        <taxon>Hymenobacter</taxon>
    </lineage>
</organism>
<sequence length="156" mass="17172">MYKDLAKADSFDEMVTRDKRWRGQNGDADYDLENPLAASHQSLIYVNPEGPYANGDPLGSARDIRVTFSRRAMNDEESVALIAGGHAFGKSHGIVKPTETGAPPEIAPMELMGLGWHNPEGPGNAELTMTNGIEGSWTPHPTRWNNDYLTNLFKSE</sequence>
<evidence type="ECO:0000256" key="6">
    <source>
        <dbReference type="ARBA" id="ARBA00023004"/>
    </source>
</evidence>
<evidence type="ECO:0000313" key="9">
    <source>
        <dbReference type="Proteomes" id="UP000779507"/>
    </source>
</evidence>
<comment type="caution">
    <text evidence="8">The sequence shown here is derived from an EMBL/GenBank/DDBJ whole genome shotgun (WGS) entry which is preliminary data.</text>
</comment>
<dbReference type="Proteomes" id="UP000779507">
    <property type="component" value="Unassembled WGS sequence"/>
</dbReference>
<dbReference type="InterPro" id="IPR002016">
    <property type="entry name" value="Haem_peroxidase"/>
</dbReference>
<dbReference type="InterPro" id="IPR000763">
    <property type="entry name" value="Catalase_peroxidase"/>
</dbReference>
<evidence type="ECO:0000256" key="4">
    <source>
        <dbReference type="ARBA" id="ARBA00022723"/>
    </source>
</evidence>
<evidence type="ECO:0000256" key="2">
    <source>
        <dbReference type="ARBA" id="ARBA00022559"/>
    </source>
</evidence>
<gene>
    <name evidence="8" type="ORF">HNP98_002679</name>
</gene>
<evidence type="ECO:0000256" key="1">
    <source>
        <dbReference type="ARBA" id="ARBA00001970"/>
    </source>
</evidence>
<evidence type="ECO:0000259" key="7">
    <source>
        <dbReference type="Pfam" id="PF00141"/>
    </source>
</evidence>
<keyword evidence="5" id="KW-0560">Oxidoreductase</keyword>
<reference evidence="8 9" key="1">
    <citation type="submission" date="2020-05" db="EMBL/GenBank/DDBJ databases">
        <title>Genomic Encyclopedia of Type Strains, Phase IV (KMG-V): Genome sequencing to study the core and pangenomes of soil and plant-associated prokaryotes.</title>
        <authorList>
            <person name="Whitman W."/>
        </authorList>
    </citation>
    <scope>NUCLEOTIDE SEQUENCE [LARGE SCALE GENOMIC DNA]</scope>
    <source>
        <strain evidence="8 9">9A</strain>
    </source>
</reference>